<dbReference type="EMBL" id="JACHHN010000003">
    <property type="protein sequence ID" value="MBB5191060.1"/>
    <property type="molecule type" value="Genomic_DNA"/>
</dbReference>
<evidence type="ECO:0000313" key="2">
    <source>
        <dbReference type="EMBL" id="MBB5191060.1"/>
    </source>
</evidence>
<gene>
    <name evidence="2" type="ORF">HNQ50_001783</name>
</gene>
<name>A0A840RF81_9NEIS</name>
<organism evidence="2 3">
    <name type="scientific">Silvimonas terrae</name>
    <dbReference type="NCBI Taxonomy" id="300266"/>
    <lineage>
        <taxon>Bacteria</taxon>
        <taxon>Pseudomonadati</taxon>
        <taxon>Pseudomonadota</taxon>
        <taxon>Betaproteobacteria</taxon>
        <taxon>Neisseriales</taxon>
        <taxon>Chitinibacteraceae</taxon>
        <taxon>Silvimonas</taxon>
    </lineage>
</organism>
<feature type="compositionally biased region" description="Basic residues" evidence="1">
    <location>
        <begin position="59"/>
        <end position="71"/>
    </location>
</feature>
<sequence>MFANITTPDSRYRSIRATTWFWTAKATCGGQLDSRLRGNDEVVVGRATMLASSPQNKKPGWHKAKPGFHTT</sequence>
<evidence type="ECO:0000256" key="1">
    <source>
        <dbReference type="SAM" id="MobiDB-lite"/>
    </source>
</evidence>
<reference evidence="2 3" key="1">
    <citation type="submission" date="2020-08" db="EMBL/GenBank/DDBJ databases">
        <title>Genomic Encyclopedia of Type Strains, Phase IV (KMG-IV): sequencing the most valuable type-strain genomes for metagenomic binning, comparative biology and taxonomic classification.</title>
        <authorList>
            <person name="Goeker M."/>
        </authorList>
    </citation>
    <scope>NUCLEOTIDE SEQUENCE [LARGE SCALE GENOMIC DNA]</scope>
    <source>
        <strain evidence="2 3">DSM 18233</strain>
    </source>
</reference>
<feature type="region of interest" description="Disordered" evidence="1">
    <location>
        <begin position="50"/>
        <end position="71"/>
    </location>
</feature>
<proteinExistence type="predicted"/>
<protein>
    <submittedName>
        <fullName evidence="2">Uncharacterized protein</fullName>
    </submittedName>
</protein>
<keyword evidence="3" id="KW-1185">Reference proteome</keyword>
<evidence type="ECO:0000313" key="3">
    <source>
        <dbReference type="Proteomes" id="UP000543030"/>
    </source>
</evidence>
<accession>A0A840RF81</accession>
<dbReference type="Proteomes" id="UP000543030">
    <property type="component" value="Unassembled WGS sequence"/>
</dbReference>
<dbReference type="AlphaFoldDB" id="A0A840RF81"/>
<comment type="caution">
    <text evidence="2">The sequence shown here is derived from an EMBL/GenBank/DDBJ whole genome shotgun (WGS) entry which is preliminary data.</text>
</comment>